<dbReference type="PANTHER" id="PTHR31672:SF2">
    <property type="entry name" value="F-BOX DOMAIN-CONTAINING PROTEIN"/>
    <property type="match status" value="1"/>
</dbReference>
<dbReference type="HOGENOM" id="CLU_032609_3_0_1"/>
<accession>A0A0D9W2J2</accession>
<dbReference type="NCBIfam" id="TIGR01640">
    <property type="entry name" value="F_box_assoc_1"/>
    <property type="match status" value="1"/>
</dbReference>
<dbReference type="InterPro" id="IPR036047">
    <property type="entry name" value="F-box-like_dom_sf"/>
</dbReference>
<dbReference type="Pfam" id="PF08268">
    <property type="entry name" value="FBA_3"/>
    <property type="match status" value="1"/>
</dbReference>
<dbReference type="InterPro" id="IPR017451">
    <property type="entry name" value="F-box-assoc_interact_dom"/>
</dbReference>
<dbReference type="InterPro" id="IPR050796">
    <property type="entry name" value="SCF_F-box_component"/>
</dbReference>
<proteinExistence type="predicted"/>
<name>A0A0D9W2J2_9ORYZ</name>
<keyword evidence="3" id="KW-1185">Reference proteome</keyword>
<evidence type="ECO:0000313" key="3">
    <source>
        <dbReference type="Proteomes" id="UP000032180"/>
    </source>
</evidence>
<reference evidence="2" key="3">
    <citation type="submission" date="2015-04" db="UniProtKB">
        <authorList>
            <consortium name="EnsemblPlants"/>
        </authorList>
    </citation>
    <scope>IDENTIFICATION</scope>
</reference>
<dbReference type="STRING" id="77586.A0A0D9W2J2"/>
<dbReference type="InterPro" id="IPR001810">
    <property type="entry name" value="F-box_dom"/>
</dbReference>
<dbReference type="PANTHER" id="PTHR31672">
    <property type="entry name" value="BNACNNG10540D PROTEIN"/>
    <property type="match status" value="1"/>
</dbReference>
<sequence>MEARSALPEELVLWEILVRLPPKTLLRCRLVCRSWRRLTSTHQFLLAHHRRQPSIPVLTRRKKKISDIVTFDRRDADPPQLHPVAQLRRDETFHLLASCDGVLILRSLKTSSRCSICNPTTRQYADLPLISGSMVMGFYHHRLTGEYRILLHREEEEDLIPNPGYRYACYVYTLGSSDMPRRIGWLEASSFCTPVLLQDSLHWFSTSMAMILVFDTTAESSRWIRAPANTMGGTLRIVGLFEMDGALGMYRHDYNKAVVEIYVLQDYEREVWSLKYRVELPLQEINARGYNIQNTHGYYWNVLVSSKDGDLLVLAKSKHYLFYIDTDGKLLSASQCDGSYFLFTLVKHKHSLVPHAFFPLLEEVGDVFLLVDCKWWLLHVVTEGKLLAGFHHDGDAPRLGCSCSLSPPNHNCLLLLGPRFPSICGEPEPAKWGRSPSHDGVGGGLAWWSLVSAVARRGGRVHHNPQGLQIR</sequence>
<reference evidence="3" key="2">
    <citation type="submission" date="2013-12" db="EMBL/GenBank/DDBJ databases">
        <authorList>
            <person name="Yu Y."/>
            <person name="Lee S."/>
            <person name="de Baynast K."/>
            <person name="Wissotski M."/>
            <person name="Liu L."/>
            <person name="Talag J."/>
            <person name="Goicoechea J."/>
            <person name="Angelova A."/>
            <person name="Jetty R."/>
            <person name="Kudrna D."/>
            <person name="Golser W."/>
            <person name="Rivera L."/>
            <person name="Zhang J."/>
            <person name="Wing R."/>
        </authorList>
    </citation>
    <scope>NUCLEOTIDE SEQUENCE</scope>
</reference>
<organism evidence="2 3">
    <name type="scientific">Leersia perrieri</name>
    <dbReference type="NCBI Taxonomy" id="77586"/>
    <lineage>
        <taxon>Eukaryota</taxon>
        <taxon>Viridiplantae</taxon>
        <taxon>Streptophyta</taxon>
        <taxon>Embryophyta</taxon>
        <taxon>Tracheophyta</taxon>
        <taxon>Spermatophyta</taxon>
        <taxon>Magnoliopsida</taxon>
        <taxon>Liliopsida</taxon>
        <taxon>Poales</taxon>
        <taxon>Poaceae</taxon>
        <taxon>BOP clade</taxon>
        <taxon>Oryzoideae</taxon>
        <taxon>Oryzeae</taxon>
        <taxon>Oryzinae</taxon>
        <taxon>Leersia</taxon>
    </lineage>
</organism>
<dbReference type="Gene3D" id="1.20.1280.50">
    <property type="match status" value="1"/>
</dbReference>
<dbReference type="SMART" id="SM00256">
    <property type="entry name" value="FBOX"/>
    <property type="match status" value="1"/>
</dbReference>
<protein>
    <recommendedName>
        <fullName evidence="1">F-box domain-containing protein</fullName>
    </recommendedName>
</protein>
<evidence type="ECO:0000313" key="2">
    <source>
        <dbReference type="EnsemblPlants" id="LPERR04G02480.1"/>
    </source>
</evidence>
<feature type="domain" description="F-box" evidence="1">
    <location>
        <begin position="7"/>
        <end position="48"/>
    </location>
</feature>
<dbReference type="Pfam" id="PF12937">
    <property type="entry name" value="F-box-like"/>
    <property type="match status" value="1"/>
</dbReference>
<dbReference type="Gramene" id="LPERR04G02480.1">
    <property type="protein sequence ID" value="LPERR04G02480.1"/>
    <property type="gene ID" value="LPERR04G02480"/>
</dbReference>
<dbReference type="SUPFAM" id="SSF81383">
    <property type="entry name" value="F-box domain"/>
    <property type="match status" value="1"/>
</dbReference>
<dbReference type="EnsemblPlants" id="LPERR04G02480.1">
    <property type="protein sequence ID" value="LPERR04G02480.1"/>
    <property type="gene ID" value="LPERR04G02480"/>
</dbReference>
<dbReference type="AlphaFoldDB" id="A0A0D9W2J2"/>
<dbReference type="Proteomes" id="UP000032180">
    <property type="component" value="Chromosome 4"/>
</dbReference>
<dbReference type="CDD" id="cd22157">
    <property type="entry name" value="F-box_AtFBW1-like"/>
    <property type="match status" value="1"/>
</dbReference>
<evidence type="ECO:0000259" key="1">
    <source>
        <dbReference type="SMART" id="SM00256"/>
    </source>
</evidence>
<dbReference type="InterPro" id="IPR013187">
    <property type="entry name" value="F-box-assoc_dom_typ3"/>
</dbReference>
<dbReference type="eggNOG" id="ENOG502QW52">
    <property type="taxonomic scope" value="Eukaryota"/>
</dbReference>
<reference evidence="2 3" key="1">
    <citation type="submission" date="2012-08" db="EMBL/GenBank/DDBJ databases">
        <title>Oryza genome evolution.</title>
        <authorList>
            <person name="Wing R.A."/>
        </authorList>
    </citation>
    <scope>NUCLEOTIDE SEQUENCE</scope>
</reference>